<sequence length="101" mass="11609">MNAKSVMAAASLNDIFRKLGWQSYKLSAFPTSNAREVDIQYRSSKYGTLRSVTCDAAGLLRWLNQNFSTFGVRRRLLELLDRKEERETSQMDTPEIPNLFS</sequence>
<evidence type="ECO:0000313" key="2">
    <source>
        <dbReference type="Proteomes" id="UP000823964"/>
    </source>
</evidence>
<gene>
    <name evidence="1" type="ORF">H9862_07025</name>
</gene>
<reference evidence="1" key="1">
    <citation type="journal article" date="2021" name="PeerJ">
        <title>Extensive microbial diversity within the chicken gut microbiome revealed by metagenomics and culture.</title>
        <authorList>
            <person name="Gilroy R."/>
            <person name="Ravi A."/>
            <person name="Getino M."/>
            <person name="Pursley I."/>
            <person name="Horton D.L."/>
            <person name="Alikhan N.F."/>
            <person name="Baker D."/>
            <person name="Gharbi K."/>
            <person name="Hall N."/>
            <person name="Watson M."/>
            <person name="Adriaenssens E.M."/>
            <person name="Foster-Nyarko E."/>
            <person name="Jarju S."/>
            <person name="Secka A."/>
            <person name="Antonio M."/>
            <person name="Oren A."/>
            <person name="Chaudhuri R.R."/>
            <person name="La Ragione R."/>
            <person name="Hildebrand F."/>
            <person name="Pallen M.J."/>
        </authorList>
    </citation>
    <scope>NUCLEOTIDE SEQUENCE</scope>
    <source>
        <strain evidence="1">14975</strain>
    </source>
</reference>
<protein>
    <submittedName>
        <fullName evidence="1">Uncharacterized protein</fullName>
    </submittedName>
</protein>
<dbReference type="AlphaFoldDB" id="A0A9D1VCM2"/>
<dbReference type="EMBL" id="DXFQ01000129">
    <property type="protein sequence ID" value="HIX20335.1"/>
    <property type="molecule type" value="Genomic_DNA"/>
</dbReference>
<organism evidence="1 2">
    <name type="scientific">Candidatus Akkermansia intestinigallinarum</name>
    <dbReference type="NCBI Taxonomy" id="2838431"/>
    <lineage>
        <taxon>Bacteria</taxon>
        <taxon>Pseudomonadati</taxon>
        <taxon>Verrucomicrobiota</taxon>
        <taxon>Verrucomicrobiia</taxon>
        <taxon>Verrucomicrobiales</taxon>
        <taxon>Akkermansiaceae</taxon>
        <taxon>Akkermansia</taxon>
    </lineage>
</organism>
<evidence type="ECO:0000313" key="1">
    <source>
        <dbReference type="EMBL" id="HIX20335.1"/>
    </source>
</evidence>
<dbReference type="Proteomes" id="UP000823964">
    <property type="component" value="Unassembled WGS sequence"/>
</dbReference>
<name>A0A9D1VCM2_9BACT</name>
<comment type="caution">
    <text evidence="1">The sequence shown here is derived from an EMBL/GenBank/DDBJ whole genome shotgun (WGS) entry which is preliminary data.</text>
</comment>
<proteinExistence type="predicted"/>
<accession>A0A9D1VCM2</accession>
<reference evidence="1" key="2">
    <citation type="submission" date="2021-04" db="EMBL/GenBank/DDBJ databases">
        <authorList>
            <person name="Gilroy R."/>
        </authorList>
    </citation>
    <scope>NUCLEOTIDE SEQUENCE</scope>
    <source>
        <strain evidence="1">14975</strain>
    </source>
</reference>